<name>A0ACB7YVM3_9ERIC</name>
<dbReference type="Proteomes" id="UP000828048">
    <property type="component" value="Chromosome 3"/>
</dbReference>
<comment type="caution">
    <text evidence="1">The sequence shown here is derived from an EMBL/GenBank/DDBJ whole genome shotgun (WGS) entry which is preliminary data.</text>
</comment>
<protein>
    <submittedName>
        <fullName evidence="1">Uncharacterized protein</fullName>
    </submittedName>
</protein>
<dbReference type="EMBL" id="CM037153">
    <property type="protein sequence ID" value="KAH7857338.1"/>
    <property type="molecule type" value="Genomic_DNA"/>
</dbReference>
<accession>A0ACB7YVM3</accession>
<evidence type="ECO:0000313" key="1">
    <source>
        <dbReference type="EMBL" id="KAH7857338.1"/>
    </source>
</evidence>
<keyword evidence="2" id="KW-1185">Reference proteome</keyword>
<proteinExistence type="predicted"/>
<gene>
    <name evidence="1" type="ORF">Vadar_011474</name>
</gene>
<reference evidence="1 2" key="1">
    <citation type="journal article" date="2021" name="Hortic Res">
        <title>High-quality reference genome and annotation aids understanding of berry development for evergreen blueberry (Vaccinium darrowii).</title>
        <authorList>
            <person name="Yu J."/>
            <person name="Hulse-Kemp A.M."/>
            <person name="Babiker E."/>
            <person name="Staton M."/>
        </authorList>
    </citation>
    <scope>NUCLEOTIDE SEQUENCE [LARGE SCALE GENOMIC DNA]</scope>
    <source>
        <strain evidence="2">cv. NJ 8807/NJ 8810</strain>
        <tissue evidence="1">Young leaf</tissue>
    </source>
</reference>
<organism evidence="1 2">
    <name type="scientific">Vaccinium darrowii</name>
    <dbReference type="NCBI Taxonomy" id="229202"/>
    <lineage>
        <taxon>Eukaryota</taxon>
        <taxon>Viridiplantae</taxon>
        <taxon>Streptophyta</taxon>
        <taxon>Embryophyta</taxon>
        <taxon>Tracheophyta</taxon>
        <taxon>Spermatophyta</taxon>
        <taxon>Magnoliopsida</taxon>
        <taxon>eudicotyledons</taxon>
        <taxon>Gunneridae</taxon>
        <taxon>Pentapetalae</taxon>
        <taxon>asterids</taxon>
        <taxon>Ericales</taxon>
        <taxon>Ericaceae</taxon>
        <taxon>Vaccinioideae</taxon>
        <taxon>Vaccinieae</taxon>
        <taxon>Vaccinium</taxon>
    </lineage>
</organism>
<evidence type="ECO:0000313" key="2">
    <source>
        <dbReference type="Proteomes" id="UP000828048"/>
    </source>
</evidence>
<sequence>MDMIVISFGHWLPQPSLYFFGDSVLGCNKCTGQNYTEVGIYDVFGKILKTTIDEMIEGRGGKGIDVIVTTYSLDHFEGEWDKLGACPKTRPFEEGEKRLEGMVAEMRRIAIEEVEAAKSPYPPPPQPAPAAADNIASRPSIRSSPDRLSSPFLSNIQSQDILGIWRREPQILPVPISKTSAA</sequence>